<sequence>MARAVTPVATRVARVYGGAVGVLLTAARRAGFPRLPGPASTIGLLAGAHVLALTFWLGPIGVVASAAAGSIAAAAIAWRVRSRPLDRYERAIAVQVFGDADWLDDVRLTSISVQNGRAFAFPGADGHTYLNLGRKGFAAPLDGNRLYPAIGQILVHELVHAWQIAHAPSLAAFLSHAADVQIRNELGDQVYRIGEDPVVWADCNLEQQATAVDRWYAGRRSATNRQMDPDGTDAATITAALHRNL</sequence>
<keyword evidence="1" id="KW-0472">Membrane</keyword>
<feature type="transmembrane region" description="Helical" evidence="1">
    <location>
        <begin position="50"/>
        <end position="78"/>
    </location>
</feature>
<gene>
    <name evidence="2" type="ORF">GII31_17435</name>
</gene>
<protein>
    <recommendedName>
        <fullName evidence="4">DUF4157 domain-containing protein</fullName>
    </recommendedName>
</protein>
<proteinExistence type="predicted"/>
<accession>A0ABX6INY8</accession>
<dbReference type="EMBL" id="CP045809">
    <property type="protein sequence ID" value="QHN37668.1"/>
    <property type="molecule type" value="Genomic_DNA"/>
</dbReference>
<dbReference type="Proteomes" id="UP001059836">
    <property type="component" value="Chromosome"/>
</dbReference>
<keyword evidence="3" id="KW-1185">Reference proteome</keyword>
<name>A0ABX6INY8_9ACTN</name>
<evidence type="ECO:0008006" key="4">
    <source>
        <dbReference type="Google" id="ProtNLM"/>
    </source>
</evidence>
<evidence type="ECO:0000313" key="3">
    <source>
        <dbReference type="Proteomes" id="UP001059836"/>
    </source>
</evidence>
<keyword evidence="1" id="KW-0812">Transmembrane</keyword>
<organism evidence="2 3">
    <name type="scientific">Gordonia pseudamarae</name>
    <dbReference type="NCBI Taxonomy" id="2831662"/>
    <lineage>
        <taxon>Bacteria</taxon>
        <taxon>Bacillati</taxon>
        <taxon>Actinomycetota</taxon>
        <taxon>Actinomycetes</taxon>
        <taxon>Mycobacteriales</taxon>
        <taxon>Gordoniaceae</taxon>
        <taxon>Gordonia</taxon>
    </lineage>
</organism>
<keyword evidence="1" id="KW-1133">Transmembrane helix</keyword>
<evidence type="ECO:0000313" key="2">
    <source>
        <dbReference type="EMBL" id="QHN37668.1"/>
    </source>
</evidence>
<feature type="transmembrane region" description="Helical" evidence="1">
    <location>
        <begin position="12"/>
        <end position="30"/>
    </location>
</feature>
<reference evidence="2" key="1">
    <citation type="journal article" date="2021" name="Nat. Microbiol.">
        <title>Cocultivation of an ultrasmall environmental parasitic bacterium with lytic ability against bacteria associated with wastewater foams.</title>
        <authorList>
            <person name="Batinovic S."/>
            <person name="Rose J.J.A."/>
            <person name="Ratcliffe J."/>
            <person name="Seviour R.J."/>
            <person name="Petrovski S."/>
        </authorList>
    </citation>
    <scope>NUCLEOTIDE SEQUENCE</scope>
    <source>
        <strain evidence="2">CON9</strain>
    </source>
</reference>
<evidence type="ECO:0000256" key="1">
    <source>
        <dbReference type="SAM" id="Phobius"/>
    </source>
</evidence>